<reference evidence="2 3" key="1">
    <citation type="journal article" date="2018" name="BMC Genomics">
        <title>The genome of Naegleria lovaniensis, the basis for a comparative approach to unravel pathogenicity factors of the human pathogenic amoeba N. fowleri.</title>
        <authorList>
            <person name="Liechti N."/>
            <person name="Schurch N."/>
            <person name="Bruggmann R."/>
            <person name="Wittwer M."/>
        </authorList>
    </citation>
    <scope>NUCLEOTIDE SEQUENCE [LARGE SCALE GENOMIC DNA]</scope>
    <source>
        <strain evidence="2 3">ATCC 30569</strain>
    </source>
</reference>
<organism evidence="2 3">
    <name type="scientific">Naegleria lovaniensis</name>
    <name type="common">Amoeba</name>
    <dbReference type="NCBI Taxonomy" id="51637"/>
    <lineage>
        <taxon>Eukaryota</taxon>
        <taxon>Discoba</taxon>
        <taxon>Heterolobosea</taxon>
        <taxon>Tetramitia</taxon>
        <taxon>Eutetramitia</taxon>
        <taxon>Vahlkampfiidae</taxon>
        <taxon>Naegleria</taxon>
    </lineage>
</organism>
<evidence type="ECO:0000313" key="2">
    <source>
        <dbReference type="EMBL" id="KAG2392794.1"/>
    </source>
</evidence>
<dbReference type="GeneID" id="68103973"/>
<name>A0AA88H354_NAELO</name>
<dbReference type="EMBL" id="PYSW02000004">
    <property type="protein sequence ID" value="KAG2392794.1"/>
    <property type="molecule type" value="Genomic_DNA"/>
</dbReference>
<evidence type="ECO:0000256" key="1">
    <source>
        <dbReference type="SAM" id="MobiDB-lite"/>
    </source>
</evidence>
<sequence>MFKQHQKQSALKPMSNTLKASNKRLSEDEELEDLPPLLEQEDDEQDDDSPPPLLDDDECDLPPLLDDDEEDDSDSPPPLLDDDDEETLHVKPVNSINQKALSSLTKQKTPQMVHTSPHVPKVSTSQTRDHDDLPALLTDDEETTDEEDNTEDLPPLEEDDIEDEEEEEEDYFLDEDSDQEMTSSSDSDDERFFMRETPERRKPVFDMPFKPQPFSTIPNFQADPATEEKRRKEWEEYNQKKREEKLRRENLKKKKQELQEKQTKAATADNVPPPLPTNKPTSEAVNEAPIELGSCLNCTLGNKTITNKDEYYVCTCSNKCKLQFHKNCWLKFYRANRASDKSVACPTEACGGYIEDLFLYDREEQKTRTKCPAPSISSSTRQPPKKKSELFKATTASEESSSQTSKKKKKDKSEKFSVQQQAELIDDTTANATATDTCTAETEPSNTTTSTSATASTTSTTTTTDTSTSETFDESQIKVSVIGGKLAKAVEKKKLMDRALEETEKRKKKHLYKRTDFSIKAGNDVGIIVEIEPMRKVLTEYGYKKCNKEEFQLGDLIQFQIEEGNDYVRNIELIEQLETVPENFSDLHEQLKENLKIIKERFGVGIVFKFRSSKKKKSTTTSTSKQQKKSTNKATSDLQQQDGSVDYSVASSSSGNAMNTQTTAISPKTSEDSSRQGRNVAISNQEGRQIFTMENVSEFSSPSSAGSPWCLGIISEKKETFGKVQVSLFASSVPLALQQQETYFFHKMNVNKRSVDAQCGDFVIFTINEQNKAVTNIHVISNDLYEHYLTSN</sequence>
<evidence type="ECO:0000313" key="3">
    <source>
        <dbReference type="Proteomes" id="UP000816034"/>
    </source>
</evidence>
<accession>A0AA88H354</accession>
<dbReference type="AlphaFoldDB" id="A0AA88H354"/>
<feature type="compositionally biased region" description="Basic and acidic residues" evidence="1">
    <location>
        <begin position="226"/>
        <end position="249"/>
    </location>
</feature>
<gene>
    <name evidence="2" type="ORF">C9374_011519</name>
</gene>
<dbReference type="Proteomes" id="UP000816034">
    <property type="component" value="Unassembled WGS sequence"/>
</dbReference>
<dbReference type="RefSeq" id="XP_044554688.1">
    <property type="nucleotide sequence ID" value="XM_044687184.1"/>
</dbReference>
<feature type="compositionally biased region" description="Acidic residues" evidence="1">
    <location>
        <begin position="27"/>
        <end position="86"/>
    </location>
</feature>
<feature type="compositionally biased region" description="Basic and acidic residues" evidence="1">
    <location>
        <begin position="190"/>
        <end position="204"/>
    </location>
</feature>
<keyword evidence="3" id="KW-1185">Reference proteome</keyword>
<protein>
    <submittedName>
        <fullName evidence="2">Uncharacterized protein</fullName>
    </submittedName>
</protein>
<proteinExistence type="predicted"/>
<feature type="compositionally biased region" description="Polar residues" evidence="1">
    <location>
        <begin position="94"/>
        <end position="114"/>
    </location>
</feature>
<feature type="region of interest" description="Disordered" evidence="1">
    <location>
        <begin position="369"/>
        <end position="473"/>
    </location>
</feature>
<feature type="compositionally biased region" description="Low complexity" evidence="1">
    <location>
        <begin position="632"/>
        <end position="655"/>
    </location>
</feature>
<feature type="compositionally biased region" description="Low complexity" evidence="1">
    <location>
        <begin position="427"/>
        <end position="470"/>
    </location>
</feature>
<feature type="region of interest" description="Disordered" evidence="1">
    <location>
        <begin position="617"/>
        <end position="685"/>
    </location>
</feature>
<comment type="caution">
    <text evidence="2">The sequence shown here is derived from an EMBL/GenBank/DDBJ whole genome shotgun (WGS) entry which is preliminary data.</text>
</comment>
<feature type="region of interest" description="Disordered" evidence="1">
    <location>
        <begin position="1"/>
        <end position="282"/>
    </location>
</feature>
<feature type="compositionally biased region" description="Acidic residues" evidence="1">
    <location>
        <begin position="138"/>
        <end position="179"/>
    </location>
</feature>
<feature type="compositionally biased region" description="Polar residues" evidence="1">
    <location>
        <begin position="656"/>
        <end position="668"/>
    </location>
</feature>